<dbReference type="Proteomes" id="UP000195981">
    <property type="component" value="Unassembled WGS sequence"/>
</dbReference>
<evidence type="ECO:0000256" key="4">
    <source>
        <dbReference type="ARBA" id="ARBA00023163"/>
    </source>
</evidence>
<dbReference type="InterPro" id="IPR004111">
    <property type="entry name" value="Repressor_TetR_C"/>
</dbReference>
<dbReference type="GO" id="GO:0003700">
    <property type="term" value="F:DNA-binding transcription factor activity"/>
    <property type="evidence" value="ECO:0007669"/>
    <property type="project" value="TreeGrafter"/>
</dbReference>
<dbReference type="Gene3D" id="1.10.10.60">
    <property type="entry name" value="Homeodomain-like"/>
    <property type="match status" value="1"/>
</dbReference>
<keyword evidence="2" id="KW-0805">Transcription regulation</keyword>
<accession>A0A1X6WY52</accession>
<dbReference type="RefSeq" id="WP_087103459.1">
    <property type="nucleotide sequence ID" value="NZ_FWFG01000050.1"/>
</dbReference>
<dbReference type="SUPFAM" id="SSF48498">
    <property type="entry name" value="Tetracyclin repressor-like, C-terminal domain"/>
    <property type="match status" value="1"/>
</dbReference>
<dbReference type="InterPro" id="IPR050109">
    <property type="entry name" value="HTH-type_TetR-like_transc_reg"/>
</dbReference>
<dbReference type="OrthoDB" id="3819648at2"/>
<evidence type="ECO:0000256" key="2">
    <source>
        <dbReference type="ARBA" id="ARBA00023015"/>
    </source>
</evidence>
<dbReference type="AlphaFoldDB" id="A0A1X6WY52"/>
<evidence type="ECO:0000313" key="7">
    <source>
        <dbReference type="EMBL" id="SLM90839.1"/>
    </source>
</evidence>
<keyword evidence="4" id="KW-0804">Transcription</keyword>
<protein>
    <submittedName>
        <fullName evidence="7">Transcriptional regulator, TetR family</fullName>
    </submittedName>
</protein>
<feature type="DNA-binding region" description="H-T-H motif" evidence="5">
    <location>
        <begin position="30"/>
        <end position="49"/>
    </location>
</feature>
<evidence type="ECO:0000256" key="1">
    <source>
        <dbReference type="ARBA" id="ARBA00022491"/>
    </source>
</evidence>
<organism evidence="7 8">
    <name type="scientific">Brachybacterium nesterenkovii</name>
    <dbReference type="NCBI Taxonomy" id="47847"/>
    <lineage>
        <taxon>Bacteria</taxon>
        <taxon>Bacillati</taxon>
        <taxon>Actinomycetota</taxon>
        <taxon>Actinomycetes</taxon>
        <taxon>Micrococcales</taxon>
        <taxon>Dermabacteraceae</taxon>
        <taxon>Brachybacterium</taxon>
    </lineage>
</organism>
<evidence type="ECO:0000256" key="5">
    <source>
        <dbReference type="PROSITE-ProRule" id="PRU00335"/>
    </source>
</evidence>
<dbReference type="GO" id="GO:0046677">
    <property type="term" value="P:response to antibiotic"/>
    <property type="evidence" value="ECO:0007669"/>
    <property type="project" value="InterPro"/>
</dbReference>
<dbReference type="Pfam" id="PF02909">
    <property type="entry name" value="TetR_C_1"/>
    <property type="match status" value="1"/>
</dbReference>
<dbReference type="Pfam" id="PF00440">
    <property type="entry name" value="TetR_N"/>
    <property type="match status" value="1"/>
</dbReference>
<dbReference type="GO" id="GO:0000976">
    <property type="term" value="F:transcription cis-regulatory region binding"/>
    <property type="evidence" value="ECO:0007669"/>
    <property type="project" value="TreeGrafter"/>
</dbReference>
<dbReference type="InterPro" id="IPR003012">
    <property type="entry name" value="Tet_transcr_reg_TetR"/>
</dbReference>
<evidence type="ECO:0000259" key="6">
    <source>
        <dbReference type="PROSITE" id="PS50977"/>
    </source>
</evidence>
<reference evidence="7 8" key="1">
    <citation type="submission" date="2017-02" db="EMBL/GenBank/DDBJ databases">
        <authorList>
            <person name="Peterson S.W."/>
        </authorList>
    </citation>
    <scope>NUCLEOTIDE SEQUENCE [LARGE SCALE GENOMIC DNA]</scope>
    <source>
        <strain evidence="7 8">CIP104813</strain>
    </source>
</reference>
<dbReference type="PRINTS" id="PR00400">
    <property type="entry name" value="TETREPRESSOR"/>
</dbReference>
<dbReference type="PROSITE" id="PS50977">
    <property type="entry name" value="HTH_TETR_2"/>
    <property type="match status" value="1"/>
</dbReference>
<dbReference type="InterPro" id="IPR036271">
    <property type="entry name" value="Tet_transcr_reg_TetR-rel_C_sf"/>
</dbReference>
<evidence type="ECO:0000256" key="3">
    <source>
        <dbReference type="ARBA" id="ARBA00023125"/>
    </source>
</evidence>
<keyword evidence="3 5" id="KW-0238">DNA-binding</keyword>
<dbReference type="EMBL" id="FWFG01000050">
    <property type="protein sequence ID" value="SLM90839.1"/>
    <property type="molecule type" value="Genomic_DNA"/>
</dbReference>
<feature type="domain" description="HTH tetR-type" evidence="6">
    <location>
        <begin position="7"/>
        <end position="67"/>
    </location>
</feature>
<gene>
    <name evidence="7" type="ORF">FM110_05690</name>
</gene>
<evidence type="ECO:0000313" key="8">
    <source>
        <dbReference type="Proteomes" id="UP000195981"/>
    </source>
</evidence>
<dbReference type="Gene3D" id="1.10.357.10">
    <property type="entry name" value="Tetracycline Repressor, domain 2"/>
    <property type="match status" value="1"/>
</dbReference>
<dbReference type="PANTHER" id="PTHR30055">
    <property type="entry name" value="HTH-TYPE TRANSCRIPTIONAL REGULATOR RUTR"/>
    <property type="match status" value="1"/>
</dbReference>
<sequence length="208" mass="22059">MSPRRPSTDRAAVLEAALALLDEDGLEALTMRRLGARLGVDPMTVYRYVPGRGALLDAIAETVWAEAATSSDTPSPSWREEIARVSRGLRAALLRRPAAAVLVATRPVATPAQLALAERTVAALVAGGLDPAEAMRLLDITVAYTTGKVLGELRDPTDAEGTDPRAARERLDAAGLPHLARALADGYDWAPDCEFAEGLRALIAGWGR</sequence>
<keyword evidence="8" id="KW-1185">Reference proteome</keyword>
<proteinExistence type="predicted"/>
<keyword evidence="1" id="KW-0678">Repressor</keyword>
<dbReference type="InterPro" id="IPR001647">
    <property type="entry name" value="HTH_TetR"/>
</dbReference>
<dbReference type="SUPFAM" id="SSF46689">
    <property type="entry name" value="Homeodomain-like"/>
    <property type="match status" value="1"/>
</dbReference>
<dbReference type="GO" id="GO:0045892">
    <property type="term" value="P:negative regulation of DNA-templated transcription"/>
    <property type="evidence" value="ECO:0007669"/>
    <property type="project" value="InterPro"/>
</dbReference>
<dbReference type="InterPro" id="IPR009057">
    <property type="entry name" value="Homeodomain-like_sf"/>
</dbReference>
<dbReference type="PANTHER" id="PTHR30055:SF151">
    <property type="entry name" value="TRANSCRIPTIONAL REGULATORY PROTEIN"/>
    <property type="match status" value="1"/>
</dbReference>
<name>A0A1X6WY52_9MICO</name>